<sequence>MSKNNHPTRKKGHPSPSTSDTRLPKIPKISMPEDFTTRSRAIFSLPEEVLKLPAPASRAAKLQAAKLAPRRKSSVMQNFTAMRKAREEFRLKLVKLICQPESEEDVTVGAQPTGEEQNLLRYYYYLRYGIDTIHVAPLDNKIILRVHNLISPKLKKWKETLFTCTDEMREDFMMSMKKAIVDFVLKDPNTEESLEVDDTPLKQELAMKDDAWRNRYVVAQKHLTKNLHSVNPCIAQVLQIWWKQFNDLRLISMKDIQTTNEAYELQDFCFVCKRHIEAAGNVLTHQWIPTIQSVFLQGSKKKLIPEPKQASKMKHFYNCLACIMTYNLQTLCLKSMQEFTDYVMDVGGTNQGFIINLGFQNDAIEFDPTFRQFKDQLCLLYEYLIDACRQSPRLESILYQDFTTNTRTSLKPIIDNELVDGYKNQIAELIAEQRIGPELRVQDFDDYVCLLNGASIAEVDAFIKSDPEKTFEEYCEEAVKYVDLAREIPSNLEGTIVIGIFQMQRGELINSLRTAATRLANTVLRKMTEDYQLMIKAIYDEFSVIANTLLTPPVDTAALMELMAYVKKVEDVILGEMDDKLRNVMRYIVFLGDYTTFTPLELKANNQTFHWYARMPGIIEEAKAICDQKKLEYQELLKVRIAKFIDDLDIYETQVNEVQYWGDINELPKYVSRARHLDEKLSNALTKIDQFNEEEASFGWDLSQYPKRKQIFDKLVPYKRLFDAGHDFLEKHNTWMSGKVGSFDPETIEGDVSYYYKIVYKLEKSFAEVPETHRLAVSVHDHIEEFKSHMPIIQTLGNPGMKGRHWEKISEIVGFPIVVDEELTLEKVIDFNLGDYIEKFEGISEAATKENNLERALDKMMKEWADLKFEILTYKDTGTYILSSVDEIQLLLDDHIVKTQTMKNSPYIKPFEDVIYDWEGKLVLLQEILDEWLKVQATWMYLEPIFSSPDIQQQIPEEGRRFSAVDKMWREIMKAAFSEPRVLDVIMIEKMLDRLKKSNNLLEMVQRGLNAYLEKKRLYFPRFFFLSNDELLEILSETKDPTRVQPHLKKCFEGIARLSFTEDMVVTHMRSSEGEIVQLTMTINTVAARGQVEKWLLELEKSMKASVHNVVAESYNDYLNIPRQKWVLVWPGQTVQCIAMTFWTLEVTEAIHINIQAMRNYWQKCQVQISKIVDLVRGELSLQNRITLGALVVLDVHARDVLMELIELGVTQDNDFNWLSQIRYYWEEQEDKIWHCATRMINSQLMYGYEYLGNTGRLVVTPLTDRCFRTLFGALHLNLGGAPEGPAGTGKTETTKDLAKAVAKQCVVFNCSDGLDYIALGKFFKGLASCGAWSCFDEFNRIDLEVLSVVAQQILSIQRGINSGSPELMFEGTLLQLDKSCAVFITMNPGYAGRSELPDNLKALFRSVAMMVPDYVLISEIELYAFGYLNAKPLAVKIVATYKLCSEQLSSQSHYDYGMRAVKSVLRAAGALKLRYPDEDEDLILLRSIKDVNLPKFLEHDVPLFMGIISDLFPGLPLPLAGLPELVTCVHEICITHNLQCTDFYIEKVLQLYEMILVRHGLMLVGLPFSGKTKCYHGLGFALKCVHDKGLMDEHAVEWTVINPKSITMGQLYGQFDPVSHEWSDGILAVSYRAFAVSPNNNRKWLVFDGPVDAIWIENLNTVLDDNKKLCLMSGEIIQLAPTTNLIFEPMDLEAASPATVSRCGMIYLEPKGLGWKALLESWLNRLPPSLHTVNRNLIRNLFNRFMSPLLWLVEYSGKARQMYITSRSNIVVACMHLFDCFMDDFYDEKYLETISDLDIRAQLEGVFFFSCIWSIGATLEGDSRPKFDLMFRGLLEKEFPEKIKDSLGYHKDILKPEKQYIFIIPREGLVYDYRFIKEGKGKWKPWADDVMSAPPISRDTPPNQILVTTLDSVRYLALFKLLVTHHKLVMMVGPTGTGKSSYIIDFLVKRVDTKVYKALIMAFSAQTNCNQTQDIIMGKMDKRRKGIFGPPIGCFAVVFVDDVSMPQAETYGAQPPIEVLRQGIDLGLWYDRKTNVAMHLIDVQFMCAMGKPTPGAKLVTPRFSRHFCFFCIDEFEDDTLQVIFSRIMLWHLDTRGFSKEFDPCIEELVMGTLEVYKQCRLNLLPTPSKSHYTFNLRDFSRVILGVLMSVPEVTPDLSSMKRLWVHECLRVFSDRLVEDADRQWLVTCLRAATAMHLNDDFDQLLSRLLDSPKDKITDYHLRRLIYCDFANPKADTRFYMETTNMEHLNSTVDAFLVEFNNMSKKPMNLVLFTFAIEHVSRVCRVLAQPRSHALLVGLGGSGRQSLTRLAAHINEFDLFQVEMSRTYGKNEWREDLKTLLKKSSTPDLFMVFLFVESQIKEEGFLEDVNNMLNSGEVPNIFNADEKAELCEKMRVIDRQRDKSLQTDGSPTALYAYFVSIVRDQLHIVLAMSPAGTSLRTRIRKFPSLVNCCTIDWFQEWPPDALLAVATRFLKDIELTDLERDTAIKLCQVFHTDTQDLTRQFLLRLKRFNYVTPTAYLELINMFKSLLNKKRLELTTAEKRYLTGLDQLAIAAKSVFALQQALEILQPKLAAGAAAVAETTAKVEKEKEGVALVEAEVLVDQAAAEEQAQEAQAIKDECDADLAEAMPILNSALAALDTLTPQDITFIKTMKSPPRGIRIVMEAICILKDVKPDKIPNPSGVGTVEDYWGPSKKILNDIKFLESLQNYDKDNISPAIMKKLMTTVMQDEGFVPEKIKTVSVAAEGMCKWVIAMTKYDKVAKVVAPKKQRLAAAQAVYDKASAALAIKQAQLKEVQDKLKKLVDALMEQNRQQKILDDEVLDCSNKLKRAEMLISGLGGEKTRWTQIAKTLRETYNTLTGDILIASGIIAYLGPFTAHFRHQQVKKWAHECHDCGIVCTLDYSIIKSLGEPVTIQQWNIDGLPSDDFSVESAIIIMTARRWPLMIDPQGQANRWIKNMEKPNNICVVRMTQADLGRVLENAVQFGQPVLLENVLEELDPMLEPLLQQQTFKQGGALCIKIGDTIVEYSKDFKLYISTKLANPHYLPEVGVRVTLVNFMLAMDGLQAQLLARVVARERPDLQQAKSDLTTQGAEHRRLLQEIEKKILTVLSTSEHLLEDEEAVQILNSAKDTANEIKEKQEVAMITEEAIDVARNDYVPIAVHSTDLFFLIASLAHIDPMYQYSLGWFEGLFTAAIDNTEKVEEIPERLKILRRFFTYSLYSNICRSLFEKDKMVFSLLLAITIMMAEGEMDRHDMLFLLGGAQPRHVVHNPTHFLSPQAWADFNGLNEFDKYHGILDHFIKNIPAWENFCDAPDPQNQPLPSPWDKKLDQFETLCVLRCMRRDMMVPAVQNYVEAKLGRQFVEPPLFDLTSSYSDSHCCIPLLFVLTPGSDPMGTLLKFADDQGFGSSRLFSLSLGQGQGPIAVKLIEEGVRSGTWVVLQNCHLAKSWMPTLEKICEGLTPDATHPDFRLWLTSYPAEHFPVYVLQNGVKMTNEPPQGLRANIARSYNSDPINDLEWFEGNKQSEYFKKLLFALCFFHAVVQERRQFGPLGWNIRYEFNETDLRISVTQLYMFLNEYDDVQFIALRYLTGECNYGGRVTDDWDRRTLNTILYKFYNPKAINEHNYPLDPTGKIITNDSLLYNPVFICVYYIPTLKEHTDFIAFARSLPVATPPAVFGFHPNADITKHFREAGELLDTALLTQEHTDFIAFARSLPVATPPAVFGFHPNADITKHFREAGELLDTALLTQEHTDFIAFARSLPVATPPAVFGFHPNADITKHFRKAGELLDTALLTQEHTDFIAFARSLPVATPPPCSASTPTPTSPSTSARPASCSTPHYSHRCVLHPDAEGAHGLHSVRALAAGGHAARRVRLPPQRRHHQALPRGRRAARHRITHTGVYYIPTLKEHTDFIAFARSLPVATPPAVFGFHPNADITKHFREAGELLDTALLTQEHTDFIAFARSLPVATPPAVFGFHPNADITKHFREAGELLDTALPDAEGAHGLHSVRALAAGARRVRLPPQRRHHQALPRGRRAARHRITHTGVYYIPTLKEHTDFIAFARSLPVATPPAVFGFHPNADITKHFREAGELLDTALLTQEHTDFIAFARSLPVATPPAVFGFHPNADITKHFREAGELLDTALLTQDTMTAGGTGITPEQQAMEIAEDVLARLPDKILTGDSHEGDIKPSEMTPMSIVVIQEAARYERLVQVVRSSSKAVIGAVQGVSVLTDITEEVLTSMVRGRIPSLWAGRSYPSLKPLASYFNDLLDRLEFLQHWHQHGPPVVFWLSGFYFPQAFLTAAQQSYARKYKIPIDQLAFHYQVQKQFEIDVPPDEGVYIRGLYMEGARWNMEQMIIDESIPKILYDDFPPVWLIPLKRDDLPTEEFYNCPLYKTGDRRGVLSTTGHSTNYILFMRLPSNETPEHWIMRGVALLTQLPF</sequence>
<dbReference type="InterPro" id="IPR013602">
    <property type="entry name" value="Dynein_heavy_linker"/>
</dbReference>
<dbReference type="InterPro" id="IPR043160">
    <property type="entry name" value="Dynein_C_barrel"/>
</dbReference>
<dbReference type="Gene3D" id="3.40.50.300">
    <property type="entry name" value="P-loop containing nucleotide triphosphate hydrolases"/>
    <property type="match status" value="5"/>
</dbReference>
<dbReference type="InterPro" id="IPR041228">
    <property type="entry name" value="Dynein_C"/>
</dbReference>
<dbReference type="FunFam" id="1.20.58.1120:FF:000001">
    <property type="entry name" value="dynein heavy chain 2, axonemal"/>
    <property type="match status" value="1"/>
</dbReference>
<dbReference type="InterPro" id="IPR043157">
    <property type="entry name" value="Dynein_AAA1S"/>
</dbReference>
<keyword evidence="5" id="KW-0493">Microtubule</keyword>
<dbReference type="FunFam" id="3.40.50.300:FF:001328">
    <property type="entry name" value="Dynein heavy chain 6, axonemal"/>
    <property type="match status" value="1"/>
</dbReference>
<evidence type="ECO:0000259" key="27">
    <source>
        <dbReference type="Pfam" id="PF12781"/>
    </source>
</evidence>
<dbReference type="Gene3D" id="1.20.1270.280">
    <property type="match status" value="1"/>
</dbReference>
<dbReference type="PANTHER" id="PTHR22878">
    <property type="entry name" value="DYNEIN HEAVY CHAIN 6, AXONEMAL-LIKE-RELATED"/>
    <property type="match status" value="1"/>
</dbReference>
<dbReference type="Gene3D" id="1.20.920.20">
    <property type="match status" value="1"/>
</dbReference>
<dbReference type="Gene3D" id="6.10.140.1060">
    <property type="match status" value="1"/>
</dbReference>
<evidence type="ECO:0000256" key="19">
    <source>
        <dbReference type="ARBA" id="ARBA00082102"/>
    </source>
</evidence>
<dbReference type="InterPro" id="IPR026983">
    <property type="entry name" value="DHC"/>
</dbReference>
<feature type="domain" description="Dynein heavy chain AAA module D4" evidence="26">
    <location>
        <begin position="2268"/>
        <end position="2530"/>
    </location>
</feature>
<evidence type="ECO:0000256" key="18">
    <source>
        <dbReference type="ARBA" id="ARBA00078543"/>
    </source>
</evidence>
<evidence type="ECO:0000256" key="9">
    <source>
        <dbReference type="ARBA" id="ARBA00022846"/>
    </source>
</evidence>
<keyword evidence="8" id="KW-0067">ATP-binding</keyword>
<dbReference type="FunFam" id="1.20.920.30:FF:000002">
    <property type="entry name" value="Dynein axonemal heavy chain 3"/>
    <property type="match status" value="1"/>
</dbReference>
<dbReference type="Pfam" id="PF12780">
    <property type="entry name" value="AAA_8"/>
    <property type="match status" value="1"/>
</dbReference>
<feature type="domain" description="Dynein heavy chain linker" evidence="23">
    <location>
        <begin position="709"/>
        <end position="1113"/>
    </location>
</feature>
<evidence type="ECO:0000259" key="23">
    <source>
        <dbReference type="Pfam" id="PF08393"/>
    </source>
</evidence>
<dbReference type="Gene3D" id="1.20.58.1120">
    <property type="match status" value="1"/>
</dbReference>
<evidence type="ECO:0000259" key="28">
    <source>
        <dbReference type="Pfam" id="PF17852"/>
    </source>
</evidence>
<keyword evidence="6" id="KW-0677">Repeat</keyword>
<evidence type="ECO:0000259" key="31">
    <source>
        <dbReference type="Pfam" id="PF22597"/>
    </source>
</evidence>
<dbReference type="Gene3D" id="3.10.490.20">
    <property type="match status" value="1"/>
</dbReference>
<dbReference type="EMBL" id="LR824007">
    <property type="protein sequence ID" value="CAH0602912.1"/>
    <property type="molecule type" value="Genomic_DNA"/>
</dbReference>
<dbReference type="Gene3D" id="1.20.920.30">
    <property type="match status" value="1"/>
</dbReference>
<dbReference type="FunFam" id="1.10.287.2620:FF:000002">
    <property type="entry name" value="Dynein heavy chain 2, axonemal"/>
    <property type="match status" value="1"/>
</dbReference>
<dbReference type="Gene3D" id="1.10.8.710">
    <property type="match status" value="1"/>
</dbReference>
<feature type="compositionally biased region" description="Low complexity" evidence="21">
    <location>
        <begin position="3819"/>
        <end position="3836"/>
    </location>
</feature>
<dbReference type="Gene3D" id="1.20.140.100">
    <property type="entry name" value="Dynein heavy chain, N-terminal domain 2"/>
    <property type="match status" value="1"/>
</dbReference>
<name>A0A9P0FV27_CHRIL</name>
<feature type="domain" description="Dynein heavy chain C-terminal" evidence="30">
    <location>
        <begin position="4139"/>
        <end position="4439"/>
    </location>
</feature>
<dbReference type="InterPro" id="IPR027417">
    <property type="entry name" value="P-loop_NTPase"/>
</dbReference>
<dbReference type="Pfam" id="PF22597">
    <property type="entry name" value="DYN_lid"/>
    <property type="match status" value="1"/>
</dbReference>
<dbReference type="GO" id="GO:0005874">
    <property type="term" value="C:microtubule"/>
    <property type="evidence" value="ECO:0007669"/>
    <property type="project" value="UniProtKB-KW"/>
</dbReference>
<evidence type="ECO:0000256" key="11">
    <source>
        <dbReference type="ARBA" id="ARBA00023054"/>
    </source>
</evidence>
<evidence type="ECO:0000256" key="4">
    <source>
        <dbReference type="ARBA" id="ARBA00022490"/>
    </source>
</evidence>
<dbReference type="FunFam" id="3.20.180.20:FF:000003">
    <property type="entry name" value="Dynein heavy chain 12, axonemal"/>
    <property type="match status" value="1"/>
</dbReference>
<dbReference type="FunFam" id="1.10.8.1220:FF:000001">
    <property type="entry name" value="Dynein axonemal heavy chain 5"/>
    <property type="match status" value="1"/>
</dbReference>
<dbReference type="FunFam" id="3.10.490.20:FF:000001">
    <property type="entry name" value="dynein heavy chain 7, axonemal"/>
    <property type="match status" value="1"/>
</dbReference>
<evidence type="ECO:0000256" key="15">
    <source>
        <dbReference type="ARBA" id="ARBA00023273"/>
    </source>
</evidence>
<keyword evidence="12" id="KW-0969">Cilium</keyword>
<evidence type="ECO:0000256" key="21">
    <source>
        <dbReference type="SAM" id="MobiDB-lite"/>
    </source>
</evidence>
<reference evidence="32" key="1">
    <citation type="submission" date="2021-12" db="EMBL/GenBank/DDBJ databases">
        <authorList>
            <person name="King R."/>
        </authorList>
    </citation>
    <scope>NUCLEOTIDE SEQUENCE</scope>
</reference>
<feature type="region of interest" description="Disordered" evidence="21">
    <location>
        <begin position="3815"/>
        <end position="3836"/>
    </location>
</feature>
<dbReference type="InterPro" id="IPR024317">
    <property type="entry name" value="Dynein_heavy_chain_D4_dom"/>
</dbReference>
<dbReference type="FunFam" id="1.20.920.20:FF:000006">
    <property type="entry name" value="Dynein, axonemal, heavy chain 6"/>
    <property type="match status" value="1"/>
</dbReference>
<dbReference type="Proteomes" id="UP001154114">
    <property type="component" value="Chromosome 4"/>
</dbReference>
<dbReference type="InterPro" id="IPR035699">
    <property type="entry name" value="AAA_6"/>
</dbReference>
<dbReference type="FunFam" id="1.10.8.720:FF:000001">
    <property type="entry name" value="dynein heavy chain 7, axonemal"/>
    <property type="match status" value="1"/>
</dbReference>
<dbReference type="InterPro" id="IPR004273">
    <property type="entry name" value="Dynein_heavy_D6_P-loop"/>
</dbReference>
<evidence type="ECO:0000256" key="13">
    <source>
        <dbReference type="ARBA" id="ARBA00023175"/>
    </source>
</evidence>
<dbReference type="Pfam" id="PF18199">
    <property type="entry name" value="Dynein_C"/>
    <property type="match status" value="1"/>
</dbReference>
<dbReference type="Gene3D" id="1.10.8.720">
    <property type="entry name" value="Region D6 of dynein motor"/>
    <property type="match status" value="1"/>
</dbReference>
<evidence type="ECO:0000256" key="16">
    <source>
        <dbReference type="ARBA" id="ARBA00062885"/>
    </source>
</evidence>
<evidence type="ECO:0000256" key="8">
    <source>
        <dbReference type="ARBA" id="ARBA00022840"/>
    </source>
</evidence>
<dbReference type="InterPro" id="IPR041658">
    <property type="entry name" value="AAA_lid_11"/>
</dbReference>
<dbReference type="FunFam" id="3.40.50.300:FF:000044">
    <property type="entry name" value="Dynein heavy chain 5, axonemal"/>
    <property type="match status" value="1"/>
</dbReference>
<gene>
    <name evidence="32" type="ORF">CINC_LOCUS10244</name>
</gene>
<dbReference type="InterPro" id="IPR024743">
    <property type="entry name" value="Dynein_HC_stalk"/>
</dbReference>
<dbReference type="Pfam" id="PF12774">
    <property type="entry name" value="AAA_6"/>
    <property type="match status" value="1"/>
</dbReference>
<dbReference type="SUPFAM" id="SSF52540">
    <property type="entry name" value="P-loop containing nucleoside triphosphate hydrolases"/>
    <property type="match status" value="4"/>
</dbReference>
<dbReference type="GO" id="GO:0005858">
    <property type="term" value="C:axonemal dynein complex"/>
    <property type="evidence" value="ECO:0007669"/>
    <property type="project" value="UniProtKB-ARBA"/>
</dbReference>
<keyword evidence="10" id="KW-0243">Dynein</keyword>
<evidence type="ECO:0000256" key="3">
    <source>
        <dbReference type="ARBA" id="ARBA00008887"/>
    </source>
</evidence>
<dbReference type="GO" id="GO:0007018">
    <property type="term" value="P:microtubule-based movement"/>
    <property type="evidence" value="ECO:0007669"/>
    <property type="project" value="InterPro"/>
</dbReference>
<dbReference type="GO" id="GO:0005524">
    <property type="term" value="F:ATP binding"/>
    <property type="evidence" value="ECO:0007669"/>
    <property type="project" value="UniProtKB-KW"/>
</dbReference>
<keyword evidence="7" id="KW-0547">Nucleotide-binding</keyword>
<feature type="region of interest" description="Disordered" evidence="21">
    <location>
        <begin position="1"/>
        <end position="30"/>
    </location>
</feature>
<comment type="subcellular location">
    <subcellularLocation>
        <location evidence="1">Cell projection</location>
        <location evidence="1">Cilium</location>
        <location evidence="1">Flagellum</location>
    </subcellularLocation>
    <subcellularLocation>
        <location evidence="2">Cytoplasm</location>
        <location evidence="2">Cytoskeleton</location>
        <location evidence="2">Cilium axoneme</location>
    </subcellularLocation>
</comment>
<evidence type="ECO:0000256" key="12">
    <source>
        <dbReference type="ARBA" id="ARBA00023069"/>
    </source>
</evidence>
<organism evidence="32 33">
    <name type="scientific">Chrysodeixis includens</name>
    <name type="common">Soybean looper</name>
    <name type="synonym">Pseudoplusia includens</name>
    <dbReference type="NCBI Taxonomy" id="689277"/>
    <lineage>
        <taxon>Eukaryota</taxon>
        <taxon>Metazoa</taxon>
        <taxon>Ecdysozoa</taxon>
        <taxon>Arthropoda</taxon>
        <taxon>Hexapoda</taxon>
        <taxon>Insecta</taxon>
        <taxon>Pterygota</taxon>
        <taxon>Neoptera</taxon>
        <taxon>Endopterygota</taxon>
        <taxon>Lepidoptera</taxon>
        <taxon>Glossata</taxon>
        <taxon>Ditrysia</taxon>
        <taxon>Noctuoidea</taxon>
        <taxon>Noctuidae</taxon>
        <taxon>Plusiinae</taxon>
        <taxon>Chrysodeixis</taxon>
    </lineage>
</organism>
<evidence type="ECO:0000259" key="26">
    <source>
        <dbReference type="Pfam" id="PF12780"/>
    </source>
</evidence>
<dbReference type="Pfam" id="PF12777">
    <property type="entry name" value="MT"/>
    <property type="match status" value="1"/>
</dbReference>
<dbReference type="Pfam" id="PF03028">
    <property type="entry name" value="Dynein_heavy"/>
    <property type="match status" value="1"/>
</dbReference>
<evidence type="ECO:0000259" key="24">
    <source>
        <dbReference type="Pfam" id="PF12774"/>
    </source>
</evidence>
<dbReference type="Pfam" id="PF17852">
    <property type="entry name" value="Dynein_AAA_lid"/>
    <property type="match status" value="1"/>
</dbReference>
<keyword evidence="11 20" id="KW-0175">Coiled coil</keyword>
<feature type="region of interest" description="Disordered" evidence="21">
    <location>
        <begin position="3871"/>
        <end position="3892"/>
    </location>
</feature>
<evidence type="ECO:0000259" key="29">
    <source>
        <dbReference type="Pfam" id="PF18198"/>
    </source>
</evidence>
<feature type="domain" description="Dynein heavy chain region D6 P-loop" evidence="22">
    <location>
        <begin position="3380"/>
        <end position="3494"/>
    </location>
</feature>
<keyword evidence="4" id="KW-0963">Cytoplasm</keyword>
<keyword evidence="15" id="KW-0966">Cell projection</keyword>
<dbReference type="Pfam" id="PF08393">
    <property type="entry name" value="DHC_N2"/>
    <property type="match status" value="1"/>
</dbReference>
<accession>A0A9P0FV27</accession>
<dbReference type="GO" id="GO:0031514">
    <property type="term" value="C:motile cilium"/>
    <property type="evidence" value="ECO:0007669"/>
    <property type="project" value="UniProtKB-SubCell"/>
</dbReference>
<dbReference type="FunFam" id="1.20.140.100:FF:000004">
    <property type="entry name" value="Dynein axonemal heavy chain 6"/>
    <property type="match status" value="1"/>
</dbReference>
<dbReference type="InterPro" id="IPR042222">
    <property type="entry name" value="Dynein_2_N"/>
</dbReference>
<evidence type="ECO:0000256" key="5">
    <source>
        <dbReference type="ARBA" id="ARBA00022701"/>
    </source>
</evidence>
<dbReference type="InterPro" id="IPR042219">
    <property type="entry name" value="AAA_lid_11_sf"/>
</dbReference>
<evidence type="ECO:0000256" key="7">
    <source>
        <dbReference type="ARBA" id="ARBA00022741"/>
    </source>
</evidence>
<evidence type="ECO:0000259" key="22">
    <source>
        <dbReference type="Pfam" id="PF03028"/>
    </source>
</evidence>
<feature type="domain" description="Dynein heavy chain AAA lid" evidence="29">
    <location>
        <begin position="3529"/>
        <end position="3684"/>
    </location>
</feature>
<dbReference type="Pfam" id="PF18198">
    <property type="entry name" value="AAA_lid_11"/>
    <property type="match status" value="1"/>
</dbReference>
<evidence type="ECO:0000256" key="17">
    <source>
        <dbReference type="ARBA" id="ARBA00071816"/>
    </source>
</evidence>
<comment type="similarity">
    <text evidence="3">Belongs to the dynein heavy chain family.</text>
</comment>
<dbReference type="InterPro" id="IPR035706">
    <property type="entry name" value="AAA_9"/>
</dbReference>
<evidence type="ECO:0000256" key="20">
    <source>
        <dbReference type="SAM" id="Coils"/>
    </source>
</evidence>
<comment type="subunit">
    <text evidence="16">The dynein complex consists of at least two heavy chains and a number of intermediate and light chains.</text>
</comment>
<dbReference type="FunFam" id="1.10.8.710:FF:000004">
    <property type="entry name" value="Dynein axonemal heavy chain 6"/>
    <property type="match status" value="1"/>
</dbReference>
<dbReference type="PANTHER" id="PTHR22878:SF66">
    <property type="entry name" value="DYNEIN AXONEMAL HEAVY CHAIN 7"/>
    <property type="match status" value="1"/>
</dbReference>
<feature type="domain" description="Dynein heavy chain ATP-binding dynein motor region" evidence="27">
    <location>
        <begin position="2917"/>
        <end position="3137"/>
    </location>
</feature>
<dbReference type="GO" id="GO:0051959">
    <property type="term" value="F:dynein light intermediate chain binding"/>
    <property type="evidence" value="ECO:0007669"/>
    <property type="project" value="InterPro"/>
</dbReference>
<dbReference type="Gene3D" id="1.10.287.2620">
    <property type="match status" value="1"/>
</dbReference>
<evidence type="ECO:0000256" key="2">
    <source>
        <dbReference type="ARBA" id="ARBA00004430"/>
    </source>
</evidence>
<dbReference type="Pfam" id="PF12775">
    <property type="entry name" value="AAA_7"/>
    <property type="match status" value="1"/>
</dbReference>
<dbReference type="FunFam" id="3.40.50.300:FF:001145">
    <property type="entry name" value="Putative dynein heavy chain"/>
    <property type="match status" value="1"/>
</dbReference>
<dbReference type="FunFam" id="1.10.472.130:FF:000005">
    <property type="entry name" value="Dynein axonemal heavy chain 7"/>
    <property type="match status" value="1"/>
</dbReference>
<evidence type="ECO:0000256" key="1">
    <source>
        <dbReference type="ARBA" id="ARBA00004230"/>
    </source>
</evidence>
<protein>
    <recommendedName>
        <fullName evidence="17">Dynein axonemal heavy chain 7</fullName>
    </recommendedName>
    <alternativeName>
        <fullName evidence="19">Axonemal beta dynein heavy chain 7</fullName>
    </alternativeName>
    <alternativeName>
        <fullName evidence="18">Ciliary dynein heavy chain 7</fullName>
    </alternativeName>
</protein>
<dbReference type="InterPro" id="IPR042228">
    <property type="entry name" value="Dynein_linker_3"/>
</dbReference>
<keyword evidence="13" id="KW-0505">Motor protein</keyword>
<evidence type="ECO:0000313" key="33">
    <source>
        <dbReference type="Proteomes" id="UP001154114"/>
    </source>
</evidence>
<dbReference type="Gene3D" id="3.20.180.20">
    <property type="entry name" value="Dynein heavy chain, N-terminal domain 2"/>
    <property type="match status" value="1"/>
</dbReference>
<feature type="compositionally biased region" description="Basic residues" evidence="21">
    <location>
        <begin position="1"/>
        <end position="13"/>
    </location>
</feature>
<evidence type="ECO:0000259" key="30">
    <source>
        <dbReference type="Pfam" id="PF18199"/>
    </source>
</evidence>
<dbReference type="GO" id="GO:0008569">
    <property type="term" value="F:minus-end-directed microtubule motor activity"/>
    <property type="evidence" value="ECO:0007669"/>
    <property type="project" value="InterPro"/>
</dbReference>
<dbReference type="Gene3D" id="1.10.8.1220">
    <property type="match status" value="1"/>
</dbReference>
<feature type="domain" description="Dynein heavy chain AAA 5 extension" evidence="28">
    <location>
        <begin position="1739"/>
        <end position="1889"/>
    </location>
</feature>
<evidence type="ECO:0000256" key="14">
    <source>
        <dbReference type="ARBA" id="ARBA00023212"/>
    </source>
</evidence>
<dbReference type="OrthoDB" id="10251809at2759"/>
<evidence type="ECO:0000313" key="32">
    <source>
        <dbReference type="EMBL" id="CAH0602912.1"/>
    </source>
</evidence>
<evidence type="ECO:0000256" key="6">
    <source>
        <dbReference type="ARBA" id="ARBA00022737"/>
    </source>
</evidence>
<dbReference type="FunFam" id="3.40.50.300:FF:002141">
    <property type="entry name" value="Dynein heavy chain"/>
    <property type="match status" value="1"/>
</dbReference>
<evidence type="ECO:0000256" key="10">
    <source>
        <dbReference type="ARBA" id="ARBA00023017"/>
    </source>
</evidence>
<evidence type="ECO:0000259" key="25">
    <source>
        <dbReference type="Pfam" id="PF12777"/>
    </source>
</evidence>
<dbReference type="Pfam" id="PF12781">
    <property type="entry name" value="AAA_9"/>
    <property type="match status" value="1"/>
</dbReference>
<keyword evidence="9" id="KW-0282">Flagellum</keyword>
<dbReference type="InterPro" id="IPR041466">
    <property type="entry name" value="Dynein_AAA5_ext"/>
</dbReference>
<feature type="domain" description="Dynein heavy chain coiled coil stalk" evidence="25">
    <location>
        <begin position="2583"/>
        <end position="2888"/>
    </location>
</feature>
<dbReference type="FunFam" id="3.40.50.300:FF:000362">
    <property type="entry name" value="Dynein, axonemal, heavy chain 6"/>
    <property type="match status" value="1"/>
</dbReference>
<feature type="domain" description="Dynein 2 heavy chain 1 cytoplasmic ATPase lid" evidence="31">
    <location>
        <begin position="2105"/>
        <end position="2183"/>
    </location>
</feature>
<keyword evidence="33" id="KW-1185">Reference proteome</keyword>
<dbReference type="GO" id="GO:0045505">
    <property type="term" value="F:dynein intermediate chain binding"/>
    <property type="evidence" value="ECO:0007669"/>
    <property type="project" value="InterPro"/>
</dbReference>
<feature type="coiled-coil region" evidence="20">
    <location>
        <begin position="2780"/>
        <end position="2814"/>
    </location>
</feature>
<proteinExistence type="inferred from homology"/>
<dbReference type="Gene3D" id="1.10.472.130">
    <property type="match status" value="1"/>
</dbReference>
<feature type="domain" description="Dynein heavy chain hydrolytic ATP-binding dynein motor region" evidence="24">
    <location>
        <begin position="1247"/>
        <end position="1573"/>
    </location>
</feature>
<dbReference type="InterPro" id="IPR054354">
    <property type="entry name" value="DYNC2H1-like_lid"/>
</dbReference>
<keyword evidence="14" id="KW-0206">Cytoskeleton</keyword>